<dbReference type="AlphaFoldDB" id="A0AAD4SZQ2"/>
<keyword evidence="16" id="KW-1185">Reference proteome</keyword>
<evidence type="ECO:0000256" key="9">
    <source>
        <dbReference type="ARBA" id="ARBA00023288"/>
    </source>
</evidence>
<feature type="chain" id="PRO_5041982773" description="FAS1 domain-containing protein" evidence="13">
    <location>
        <begin position="23"/>
        <end position="290"/>
    </location>
</feature>
<evidence type="ECO:0000256" key="12">
    <source>
        <dbReference type="SAM" id="Phobius"/>
    </source>
</evidence>
<evidence type="ECO:0000256" key="3">
    <source>
        <dbReference type="ARBA" id="ARBA00022475"/>
    </source>
</evidence>
<keyword evidence="7 12" id="KW-0472">Membrane</keyword>
<dbReference type="PANTHER" id="PTHR32382">
    <property type="entry name" value="FASCICLIN-LIKE ARABINOGALACTAN PROTEIN"/>
    <property type="match status" value="1"/>
</dbReference>
<comment type="caution">
    <text evidence="15">The sequence shown here is derived from an EMBL/GenBank/DDBJ whole genome shotgun (WGS) entry which is preliminary data.</text>
</comment>
<evidence type="ECO:0000256" key="2">
    <source>
        <dbReference type="ARBA" id="ARBA00007843"/>
    </source>
</evidence>
<comment type="similarity">
    <text evidence="2">Belongs to the fasciclin-like AGP family.</text>
</comment>
<dbReference type="SUPFAM" id="SSF82153">
    <property type="entry name" value="FAS1 domain"/>
    <property type="match status" value="1"/>
</dbReference>
<comment type="subcellular location">
    <subcellularLocation>
        <location evidence="1">Cell membrane</location>
        <topology evidence="1">Lipid-anchor</topology>
        <topology evidence="1">GPI-anchor</topology>
    </subcellularLocation>
</comment>
<evidence type="ECO:0000313" key="15">
    <source>
        <dbReference type="EMBL" id="KAI3932580.1"/>
    </source>
</evidence>
<keyword evidence="4" id="KW-0336">GPI-anchor</keyword>
<sequence length="290" mass="29767">MKSQFFLGYLSLFLLSSSFTTAFDITKLLNSHSEFSTYNSFLTSSQVAATINERQTITVLVVDNSGISSLSGKSNEVIKKVMSLHVVLDYYEAPKLQKLPNKTALLTTLFQTTGLANGQQGYLNVTASSGDVKFGSAVQGSSLSSSLVKSVASQPYNISVLQISSLIMPPGIENSNTPPAPKAAAPAPSKSKTPPSADSSSKSPSKSPPPESSDDKAPTSSKKASPPKASDSPPSPTPAAADAPAAAHAPAAADAPGGASAKKSSGSRVITSGVVVAVFVVVVSCFWVAL</sequence>
<feature type="signal peptide" evidence="13">
    <location>
        <begin position="1"/>
        <end position="22"/>
    </location>
</feature>
<evidence type="ECO:0000256" key="7">
    <source>
        <dbReference type="ARBA" id="ARBA00023136"/>
    </source>
</evidence>
<keyword evidence="6" id="KW-0654">Proteoglycan</keyword>
<feature type="compositionally biased region" description="Low complexity" evidence="11">
    <location>
        <begin position="218"/>
        <end position="267"/>
    </location>
</feature>
<dbReference type="InterPro" id="IPR000782">
    <property type="entry name" value="FAS1_domain"/>
</dbReference>
<keyword evidence="9" id="KW-0449">Lipoprotein</keyword>
<dbReference type="InterPro" id="IPR033254">
    <property type="entry name" value="Plant_FLA"/>
</dbReference>
<feature type="compositionally biased region" description="Low complexity" evidence="11">
    <location>
        <begin position="182"/>
        <end position="205"/>
    </location>
</feature>
<evidence type="ECO:0000256" key="8">
    <source>
        <dbReference type="ARBA" id="ARBA00023180"/>
    </source>
</evidence>
<evidence type="ECO:0000256" key="10">
    <source>
        <dbReference type="ARBA" id="ARBA00024686"/>
    </source>
</evidence>
<dbReference type="PROSITE" id="PS50213">
    <property type="entry name" value="FAS1"/>
    <property type="match status" value="1"/>
</dbReference>
<keyword evidence="3" id="KW-1003">Cell membrane</keyword>
<keyword evidence="12" id="KW-1133">Transmembrane helix</keyword>
<evidence type="ECO:0000313" key="16">
    <source>
        <dbReference type="Proteomes" id="UP001202328"/>
    </source>
</evidence>
<dbReference type="GO" id="GO:0005886">
    <property type="term" value="C:plasma membrane"/>
    <property type="evidence" value="ECO:0007669"/>
    <property type="project" value="UniProtKB-SubCell"/>
</dbReference>
<dbReference type="InterPro" id="IPR036378">
    <property type="entry name" value="FAS1_dom_sf"/>
</dbReference>
<dbReference type="EMBL" id="JAJJMB010006998">
    <property type="protein sequence ID" value="KAI3932580.1"/>
    <property type="molecule type" value="Genomic_DNA"/>
</dbReference>
<evidence type="ECO:0000256" key="13">
    <source>
        <dbReference type="SAM" id="SignalP"/>
    </source>
</evidence>
<reference evidence="15" key="1">
    <citation type="submission" date="2022-04" db="EMBL/GenBank/DDBJ databases">
        <title>A functionally conserved STORR gene fusion in Papaver species that diverged 16.8 million years ago.</title>
        <authorList>
            <person name="Catania T."/>
        </authorList>
    </citation>
    <scope>NUCLEOTIDE SEQUENCE</scope>
    <source>
        <strain evidence="15">S-188037</strain>
    </source>
</reference>
<feature type="region of interest" description="Disordered" evidence="11">
    <location>
        <begin position="172"/>
        <end position="267"/>
    </location>
</feature>
<dbReference type="Proteomes" id="UP001202328">
    <property type="component" value="Unassembled WGS sequence"/>
</dbReference>
<keyword evidence="8" id="KW-0325">Glycoprotein</keyword>
<feature type="domain" description="FAS1" evidence="14">
    <location>
        <begin position="22"/>
        <end position="167"/>
    </location>
</feature>
<keyword evidence="12" id="KW-0812">Transmembrane</keyword>
<keyword evidence="5 13" id="KW-0732">Signal</keyword>
<gene>
    <name evidence="15" type="ORF">MKW98_012551</name>
</gene>
<name>A0AAD4SZQ2_9MAGN</name>
<evidence type="ECO:0000256" key="11">
    <source>
        <dbReference type="SAM" id="MobiDB-lite"/>
    </source>
</evidence>
<organism evidence="15 16">
    <name type="scientific">Papaver atlanticum</name>
    <dbReference type="NCBI Taxonomy" id="357466"/>
    <lineage>
        <taxon>Eukaryota</taxon>
        <taxon>Viridiplantae</taxon>
        <taxon>Streptophyta</taxon>
        <taxon>Embryophyta</taxon>
        <taxon>Tracheophyta</taxon>
        <taxon>Spermatophyta</taxon>
        <taxon>Magnoliopsida</taxon>
        <taxon>Ranunculales</taxon>
        <taxon>Papaveraceae</taxon>
        <taxon>Papaveroideae</taxon>
        <taxon>Papaver</taxon>
    </lineage>
</organism>
<comment type="function">
    <text evidence="10">May be a cell surface adhesion protein.</text>
</comment>
<feature type="transmembrane region" description="Helical" evidence="12">
    <location>
        <begin position="269"/>
        <end position="289"/>
    </location>
</feature>
<evidence type="ECO:0000256" key="4">
    <source>
        <dbReference type="ARBA" id="ARBA00022622"/>
    </source>
</evidence>
<accession>A0AAD4SZQ2</accession>
<dbReference type="FunFam" id="2.30.180.10:FF:000015">
    <property type="entry name" value="Fasciclin-like arabinogalactan protein 3"/>
    <property type="match status" value="1"/>
</dbReference>
<dbReference type="Gene3D" id="2.30.180.10">
    <property type="entry name" value="FAS1 domain"/>
    <property type="match status" value="1"/>
</dbReference>
<protein>
    <recommendedName>
        <fullName evidence="14">FAS1 domain-containing protein</fullName>
    </recommendedName>
</protein>
<evidence type="ECO:0000256" key="5">
    <source>
        <dbReference type="ARBA" id="ARBA00022729"/>
    </source>
</evidence>
<evidence type="ECO:0000256" key="1">
    <source>
        <dbReference type="ARBA" id="ARBA00004609"/>
    </source>
</evidence>
<dbReference type="GO" id="GO:0098552">
    <property type="term" value="C:side of membrane"/>
    <property type="evidence" value="ECO:0007669"/>
    <property type="project" value="UniProtKB-KW"/>
</dbReference>
<proteinExistence type="inferred from homology"/>
<evidence type="ECO:0000259" key="14">
    <source>
        <dbReference type="PROSITE" id="PS50213"/>
    </source>
</evidence>
<dbReference type="PANTHER" id="PTHR32382:SF6">
    <property type="entry name" value="FASCICLIN-LIKE ARABINOGALACTAN PROTEIN 14"/>
    <property type="match status" value="1"/>
</dbReference>
<evidence type="ECO:0000256" key="6">
    <source>
        <dbReference type="ARBA" id="ARBA00022974"/>
    </source>
</evidence>